<feature type="binding site" evidence="1">
    <location>
        <position position="304"/>
    </location>
    <ligand>
        <name>Mg(2+)</name>
        <dbReference type="ChEBI" id="CHEBI:18420"/>
        <label>2</label>
    </ligand>
</feature>
<feature type="binding site" evidence="1">
    <location>
        <position position="65"/>
    </location>
    <ligand>
        <name>Mg(2+)</name>
        <dbReference type="ChEBI" id="CHEBI:18420"/>
        <label>1</label>
    </ligand>
</feature>
<evidence type="ECO:0000313" key="3">
    <source>
        <dbReference type="Proteomes" id="UP000248039"/>
    </source>
</evidence>
<accession>A0A2V4NNL1</accession>
<evidence type="ECO:0000313" key="2">
    <source>
        <dbReference type="EMBL" id="PYC81330.1"/>
    </source>
</evidence>
<gene>
    <name evidence="2" type="ORF">C7C46_11465</name>
</gene>
<keyword evidence="1" id="KW-0460">Magnesium</keyword>
<comment type="cofactor">
    <cofactor evidence="1">
        <name>Mg(2+)</name>
        <dbReference type="ChEBI" id="CHEBI:18420"/>
    </cofactor>
    <text evidence="1">Binds 2 magnesium ions per subunit.</text>
</comment>
<name>A0A2V4NNL1_9ACTN</name>
<dbReference type="RefSeq" id="WP_110668458.1">
    <property type="nucleotide sequence ID" value="NZ_PYBW01000036.1"/>
</dbReference>
<keyword evidence="3" id="KW-1185">Reference proteome</keyword>
<dbReference type="PANTHER" id="PTHR16222">
    <property type="entry name" value="ADP-RIBOSYLGLYCOHYDROLASE"/>
    <property type="match status" value="1"/>
</dbReference>
<organism evidence="2 3">
    <name type="scientific">Streptomyces tateyamensis</name>
    <dbReference type="NCBI Taxonomy" id="565073"/>
    <lineage>
        <taxon>Bacteria</taxon>
        <taxon>Bacillati</taxon>
        <taxon>Actinomycetota</taxon>
        <taxon>Actinomycetes</taxon>
        <taxon>Kitasatosporales</taxon>
        <taxon>Streptomycetaceae</taxon>
        <taxon>Streptomyces</taxon>
    </lineage>
</organism>
<proteinExistence type="predicted"/>
<reference evidence="2 3" key="1">
    <citation type="submission" date="2018-03" db="EMBL/GenBank/DDBJ databases">
        <title>Bioinformatic expansion and discovery of thiopeptide antibiotics.</title>
        <authorList>
            <person name="Schwalen C.J."/>
            <person name="Hudson G.A."/>
            <person name="Mitchell D.A."/>
        </authorList>
    </citation>
    <scope>NUCLEOTIDE SEQUENCE [LARGE SCALE GENOMIC DNA]</scope>
    <source>
        <strain evidence="2 3">ATCC 21389</strain>
    </source>
</reference>
<dbReference type="GO" id="GO:0016787">
    <property type="term" value="F:hydrolase activity"/>
    <property type="evidence" value="ECO:0007669"/>
    <property type="project" value="UniProtKB-KW"/>
</dbReference>
<dbReference type="AlphaFoldDB" id="A0A2V4NNL1"/>
<feature type="binding site" evidence="1">
    <location>
        <position position="67"/>
    </location>
    <ligand>
        <name>Mg(2+)</name>
        <dbReference type="ChEBI" id="CHEBI:18420"/>
        <label>1</label>
    </ligand>
</feature>
<comment type="caution">
    <text evidence="2">The sequence shown here is derived from an EMBL/GenBank/DDBJ whole genome shotgun (WGS) entry which is preliminary data.</text>
</comment>
<keyword evidence="2" id="KW-0378">Hydrolase</keyword>
<dbReference type="InterPro" id="IPR050792">
    <property type="entry name" value="ADP-ribosylglycohydrolase"/>
</dbReference>
<dbReference type="InterPro" id="IPR005502">
    <property type="entry name" value="Ribosyl_crysJ1"/>
</dbReference>
<keyword evidence="1" id="KW-0479">Metal-binding</keyword>
<dbReference type="Pfam" id="PF03747">
    <property type="entry name" value="ADP_ribosyl_GH"/>
    <property type="match status" value="1"/>
</dbReference>
<protein>
    <submittedName>
        <fullName evidence="2">ADP-ribosylglycohydrolase</fullName>
    </submittedName>
</protein>
<dbReference type="OrthoDB" id="4871367at2"/>
<feature type="binding site" evidence="1">
    <location>
        <position position="66"/>
    </location>
    <ligand>
        <name>Mg(2+)</name>
        <dbReference type="ChEBI" id="CHEBI:18420"/>
        <label>1</label>
    </ligand>
</feature>
<feature type="binding site" evidence="1">
    <location>
        <position position="303"/>
    </location>
    <ligand>
        <name>Mg(2+)</name>
        <dbReference type="ChEBI" id="CHEBI:18420"/>
        <label>1</label>
    </ligand>
</feature>
<dbReference type="InterPro" id="IPR036705">
    <property type="entry name" value="Ribosyl_crysJ1_sf"/>
</dbReference>
<dbReference type="SUPFAM" id="SSF101478">
    <property type="entry name" value="ADP-ribosylglycohydrolase"/>
    <property type="match status" value="1"/>
</dbReference>
<dbReference type="EMBL" id="PYBW01000036">
    <property type="protein sequence ID" value="PYC81330.1"/>
    <property type="molecule type" value="Genomic_DNA"/>
</dbReference>
<dbReference type="Gene3D" id="1.10.4080.10">
    <property type="entry name" value="ADP-ribosylation/Crystallin J1"/>
    <property type="match status" value="1"/>
</dbReference>
<dbReference type="GO" id="GO:0046872">
    <property type="term" value="F:metal ion binding"/>
    <property type="evidence" value="ECO:0007669"/>
    <property type="project" value="UniProtKB-KW"/>
</dbReference>
<feature type="binding site" evidence="1">
    <location>
        <position position="301"/>
    </location>
    <ligand>
        <name>Mg(2+)</name>
        <dbReference type="ChEBI" id="CHEBI:18420"/>
        <label>1</label>
    </ligand>
</feature>
<evidence type="ECO:0000256" key="1">
    <source>
        <dbReference type="PIRSR" id="PIRSR605502-1"/>
    </source>
</evidence>
<dbReference type="Proteomes" id="UP000248039">
    <property type="component" value="Unassembled WGS sequence"/>
</dbReference>
<dbReference type="PANTHER" id="PTHR16222:SF12">
    <property type="entry name" value="ADP-RIBOSYLGLYCOHYDROLASE-RELATED"/>
    <property type="match status" value="1"/>
</dbReference>
<sequence>MIPLWSRAQQQDYRSRVRGALLGGAIGDALGAGIEFDPLEKIRTDHGPDGVTGYVPAYGRRGTVTDDTQLTLFTVDGLIRAHVRQADGGWHPPTDVHHAYLRWAATQRDWGPDERRKDLGWLGREEWLYAQRAPGSACLSGLSGPDADRLGTLAAPKNPHSKGCGTVMRAAPFGLLLGWEPALVLQLAVECSVLTHGHPTGYLAAGAFAVIVHTVVRGGTVEEGVELALALLADRDGHEETAAALRAALAAVRAGEPSPERVAGLGEGWVAEEALAIGVYCALVAEDVRAGLLLAVNHSGDSDSTGTVCGSLLGALHGETALPAEWLAELEGRGTILQLADDLVLELSHGAELHGPAAGPAWRERYPVG</sequence>